<organism evidence="1 2">
    <name type="scientific">Spirodela intermedia</name>
    <name type="common">Intermediate duckweed</name>
    <dbReference type="NCBI Taxonomy" id="51605"/>
    <lineage>
        <taxon>Eukaryota</taxon>
        <taxon>Viridiplantae</taxon>
        <taxon>Streptophyta</taxon>
        <taxon>Embryophyta</taxon>
        <taxon>Tracheophyta</taxon>
        <taxon>Spermatophyta</taxon>
        <taxon>Magnoliopsida</taxon>
        <taxon>Liliopsida</taxon>
        <taxon>Araceae</taxon>
        <taxon>Lemnoideae</taxon>
        <taxon>Spirodela</taxon>
    </lineage>
</organism>
<dbReference type="PANTHER" id="PTHR32161">
    <property type="entry name" value="DPP6 N-TERMINAL DOMAIN-LIKE PROTEIN"/>
    <property type="match status" value="1"/>
</dbReference>
<name>A0A7I8JZ34_SPIIN</name>
<accession>A0A7I8JZ34</accession>
<dbReference type="Gene3D" id="2.120.10.30">
    <property type="entry name" value="TolB, C-terminal domain"/>
    <property type="match status" value="1"/>
</dbReference>
<evidence type="ECO:0000313" key="2">
    <source>
        <dbReference type="Proteomes" id="UP000663760"/>
    </source>
</evidence>
<dbReference type="OrthoDB" id="43744at2759"/>
<dbReference type="EMBL" id="LR746264">
    <property type="protein sequence ID" value="CAA7388352.1"/>
    <property type="molecule type" value="Genomic_DNA"/>
</dbReference>
<dbReference type="Proteomes" id="UP000663760">
    <property type="component" value="Chromosome 1"/>
</dbReference>
<gene>
    <name evidence="1" type="ORF">SI8410_01000593</name>
</gene>
<dbReference type="Pfam" id="PF07676">
    <property type="entry name" value="PD40"/>
    <property type="match status" value="3"/>
</dbReference>
<dbReference type="InterPro" id="IPR011659">
    <property type="entry name" value="WD40"/>
</dbReference>
<dbReference type="AlphaFoldDB" id="A0A7I8JZ34"/>
<dbReference type="PANTHER" id="PTHR32161:SF9">
    <property type="entry name" value="TOLB PROTEIN-LIKE PROTEIN"/>
    <property type="match status" value="1"/>
</dbReference>
<dbReference type="InterPro" id="IPR011042">
    <property type="entry name" value="6-blade_b-propeller_TolB-like"/>
</dbReference>
<proteinExistence type="predicted"/>
<sequence>MEDCLPGGTIFFTTVGVQLYGFDVFSVPVGAAAGDRPPETRHTDGVSVNFNGQFLEDDDHLAVAFVSERSGSARPFLARMGRPEPLPHFPESLRHDRPVVRNGFVYLVSAHERPAGGGVAAAGGDSVVPNLSPVVSPATGLKMARKPAAFYTSWNPAERGVIYTSVGPIFQGPEVTVQIARVSFDPASLHQVAVGDLVPSELKILTRTDAGNNAFPSCSPDGKWINLYIMDATKGETGGGEIRRLTDGDWIDTMPCWSPDGELIAFSSNCHSPKDPEVFGLYLVRPDGEGLRRVPVAGPEGSEESRRERINHICFSPDSKWLLFTSNIAGVVAEPVGLPNHGLRRLTCNSYENGTPTWVEEREDLAVHVGGLSLGGVASGDKLRGQFVEPLWLNCEL</sequence>
<protein>
    <submittedName>
        <fullName evidence="1">Uncharacterized protein</fullName>
    </submittedName>
</protein>
<dbReference type="SUPFAM" id="SSF82171">
    <property type="entry name" value="DPP6 N-terminal domain-like"/>
    <property type="match status" value="1"/>
</dbReference>
<keyword evidence="2" id="KW-1185">Reference proteome</keyword>
<reference evidence="1" key="1">
    <citation type="submission" date="2020-02" db="EMBL/GenBank/DDBJ databases">
        <authorList>
            <person name="Scholz U."/>
            <person name="Mascher M."/>
            <person name="Fiebig A."/>
        </authorList>
    </citation>
    <scope>NUCLEOTIDE SEQUENCE</scope>
</reference>
<evidence type="ECO:0000313" key="1">
    <source>
        <dbReference type="EMBL" id="CAA7388352.1"/>
    </source>
</evidence>